<keyword evidence="4 14" id="KW-0812">Transmembrane</keyword>
<feature type="domain" description="Fibronectin type-III" evidence="17">
    <location>
        <begin position="713"/>
        <end position="810"/>
    </location>
</feature>
<keyword evidence="8 14" id="KW-1133">Transmembrane helix</keyword>
<dbReference type="Pfam" id="PF13882">
    <property type="entry name" value="Bravo_FIGEY"/>
    <property type="match status" value="1"/>
</dbReference>
<evidence type="ECO:0000256" key="5">
    <source>
        <dbReference type="ARBA" id="ARBA00022729"/>
    </source>
</evidence>
<evidence type="ECO:0000256" key="6">
    <source>
        <dbReference type="ARBA" id="ARBA00022737"/>
    </source>
</evidence>
<dbReference type="FunFam" id="2.60.40.10:FF:000005">
    <property type="entry name" value="Neuronal cell adhesion molecule"/>
    <property type="match status" value="1"/>
</dbReference>
<dbReference type="Pfam" id="PF07679">
    <property type="entry name" value="I-set"/>
    <property type="match status" value="4"/>
</dbReference>
<dbReference type="SUPFAM" id="SSF48726">
    <property type="entry name" value="Immunoglobulin"/>
    <property type="match status" value="6"/>
</dbReference>
<organism evidence="18 19">
    <name type="scientific">Phyllotreta striolata</name>
    <name type="common">Striped flea beetle</name>
    <name type="synonym">Crioceris striolata</name>
    <dbReference type="NCBI Taxonomy" id="444603"/>
    <lineage>
        <taxon>Eukaryota</taxon>
        <taxon>Metazoa</taxon>
        <taxon>Ecdysozoa</taxon>
        <taxon>Arthropoda</taxon>
        <taxon>Hexapoda</taxon>
        <taxon>Insecta</taxon>
        <taxon>Pterygota</taxon>
        <taxon>Neoptera</taxon>
        <taxon>Endopterygota</taxon>
        <taxon>Coleoptera</taxon>
        <taxon>Polyphaga</taxon>
        <taxon>Cucujiformia</taxon>
        <taxon>Chrysomeloidea</taxon>
        <taxon>Chrysomelidae</taxon>
        <taxon>Galerucinae</taxon>
        <taxon>Alticini</taxon>
        <taxon>Phyllotreta</taxon>
    </lineage>
</organism>
<dbReference type="InterPro" id="IPR003599">
    <property type="entry name" value="Ig_sub"/>
</dbReference>
<comment type="subcellular location">
    <subcellularLocation>
        <location evidence="1">Cell membrane</location>
    </subcellularLocation>
    <subcellularLocation>
        <location evidence="2">Membrane</location>
        <topology evidence="2">Single-pass type I membrane protein</topology>
    </subcellularLocation>
</comment>
<dbReference type="SMART" id="SM00060">
    <property type="entry name" value="FN3"/>
    <property type="match status" value="5"/>
</dbReference>
<dbReference type="Pfam" id="PF13927">
    <property type="entry name" value="Ig_3"/>
    <property type="match status" value="1"/>
</dbReference>
<keyword evidence="9 14" id="KW-0472">Membrane</keyword>
<evidence type="ECO:0000256" key="13">
    <source>
        <dbReference type="SAM" id="MobiDB-lite"/>
    </source>
</evidence>
<evidence type="ECO:0000256" key="7">
    <source>
        <dbReference type="ARBA" id="ARBA00022889"/>
    </source>
</evidence>
<dbReference type="InterPro" id="IPR003961">
    <property type="entry name" value="FN3_dom"/>
</dbReference>
<feature type="compositionally biased region" description="Basic and acidic residues" evidence="13">
    <location>
        <begin position="1169"/>
        <end position="1179"/>
    </location>
</feature>
<dbReference type="FunFam" id="2.60.40.10:FF:000032">
    <property type="entry name" value="palladin isoform X1"/>
    <property type="match status" value="1"/>
</dbReference>
<feature type="signal peptide" evidence="15">
    <location>
        <begin position="1"/>
        <end position="22"/>
    </location>
</feature>
<dbReference type="Pfam" id="PF00041">
    <property type="entry name" value="fn3"/>
    <property type="match status" value="4"/>
</dbReference>
<keyword evidence="19" id="KW-1185">Reference proteome</keyword>
<feature type="transmembrane region" description="Helical" evidence="14">
    <location>
        <begin position="1128"/>
        <end position="1151"/>
    </location>
</feature>
<dbReference type="InterPro" id="IPR036179">
    <property type="entry name" value="Ig-like_dom_sf"/>
</dbReference>
<dbReference type="InterPro" id="IPR007110">
    <property type="entry name" value="Ig-like_dom"/>
</dbReference>
<evidence type="ECO:0000256" key="9">
    <source>
        <dbReference type="ARBA" id="ARBA00023136"/>
    </source>
</evidence>
<dbReference type="EMBL" id="OU900103">
    <property type="protein sequence ID" value="CAG9855227.1"/>
    <property type="molecule type" value="Genomic_DNA"/>
</dbReference>
<keyword evidence="5 15" id="KW-0732">Signal</keyword>
<evidence type="ECO:0000256" key="4">
    <source>
        <dbReference type="ARBA" id="ARBA00022692"/>
    </source>
</evidence>
<dbReference type="Gene3D" id="2.60.40.10">
    <property type="entry name" value="Immunoglobulins"/>
    <property type="match status" value="11"/>
</dbReference>
<feature type="domain" description="Ig-like" evidence="16">
    <location>
        <begin position="337"/>
        <end position="424"/>
    </location>
</feature>
<dbReference type="FunFam" id="2.60.40.10:FF:001687">
    <property type="entry name" value="Neuroglian, isoform E"/>
    <property type="match status" value="1"/>
</dbReference>
<feature type="domain" description="Fibronectin type-III" evidence="17">
    <location>
        <begin position="914"/>
        <end position="1013"/>
    </location>
</feature>
<evidence type="ECO:0000256" key="12">
    <source>
        <dbReference type="ARBA" id="ARBA00023319"/>
    </source>
</evidence>
<keyword evidence="10" id="KW-1015">Disulfide bond</keyword>
<evidence type="ECO:0000313" key="18">
    <source>
        <dbReference type="EMBL" id="CAG9855227.1"/>
    </source>
</evidence>
<dbReference type="GO" id="GO:0098609">
    <property type="term" value="P:cell-cell adhesion"/>
    <property type="evidence" value="ECO:0007669"/>
    <property type="project" value="TreeGrafter"/>
</dbReference>
<dbReference type="PANTHER" id="PTHR44170:SF6">
    <property type="entry name" value="CONTACTIN"/>
    <property type="match status" value="1"/>
</dbReference>
<dbReference type="FunFam" id="2.60.40.10:FF:000028">
    <property type="entry name" value="Neuronal cell adhesion molecule"/>
    <property type="match status" value="1"/>
</dbReference>
<feature type="compositionally biased region" description="Basic and acidic residues" evidence="13">
    <location>
        <begin position="708"/>
        <end position="723"/>
    </location>
</feature>
<dbReference type="InterPro" id="IPR013098">
    <property type="entry name" value="Ig_I-set"/>
</dbReference>
<evidence type="ECO:0000256" key="11">
    <source>
        <dbReference type="ARBA" id="ARBA00023180"/>
    </source>
</evidence>
<dbReference type="GO" id="GO:0030424">
    <property type="term" value="C:axon"/>
    <property type="evidence" value="ECO:0007669"/>
    <property type="project" value="TreeGrafter"/>
</dbReference>
<dbReference type="FunFam" id="2.60.40.10:FF:000004">
    <property type="entry name" value="DCC isoform 1"/>
    <property type="match status" value="1"/>
</dbReference>
<gene>
    <name evidence="18" type="ORF">PHYEVI_LOCUS1683</name>
</gene>
<proteinExistence type="predicted"/>
<dbReference type="SMART" id="SM00409">
    <property type="entry name" value="IG"/>
    <property type="match status" value="6"/>
</dbReference>
<dbReference type="SMART" id="SM00408">
    <property type="entry name" value="IGc2"/>
    <property type="match status" value="5"/>
</dbReference>
<feature type="domain" description="Ig-like" evidence="16">
    <location>
        <begin position="519"/>
        <end position="608"/>
    </location>
</feature>
<evidence type="ECO:0000256" key="10">
    <source>
        <dbReference type="ARBA" id="ARBA00023157"/>
    </source>
</evidence>
<evidence type="ECO:0000256" key="8">
    <source>
        <dbReference type="ARBA" id="ARBA00022989"/>
    </source>
</evidence>
<dbReference type="InterPro" id="IPR026966">
    <property type="entry name" value="Neurofascin/L1/NrCAM_C"/>
</dbReference>
<feature type="region of interest" description="Disordered" evidence="13">
    <location>
        <begin position="697"/>
        <end position="723"/>
    </location>
</feature>
<evidence type="ECO:0008006" key="20">
    <source>
        <dbReference type="Google" id="ProtNLM"/>
    </source>
</evidence>
<feature type="domain" description="Ig-like" evidence="16">
    <location>
        <begin position="29"/>
        <end position="132"/>
    </location>
</feature>
<sequence>MKYSLDCILCFLLLALFCRSQAREVPSPPYIVKQPPTDEVLFQVESNGENDKPFYIECEAIGEPAPKYYWIKNGKPFTWQTYDDRISQQTGRGTLSITKPSDVDLGQYQCFAENQYGIATSNSVFMRKAELNSFKTTQPLTLTGNEGEPFKLTCQPPDGWPKPIVHWIYLYSNGAFKTINSSRMTLDPEGNLWFAYLTQEDTVNNFKYACAATSPTKFEYKYGNIVLLHVLSSGVSALQNKHEPVLQYVTRKNEVAYRGKRAELFCIFGGTPLPQTVWKKGGQLVQTSDRITTGNYGKSLIIKVIDFDDEGSYTCDVSNGVGAAKSYSINLKVFAVPYFIEEPQRVNAAEDETIEFRCSAGGMPEPQIKWIHNGKPIEQAPYNPRRSVDTNKITIRGLTKNDTGNYGCNATNSLGYVYKDVYVNVLALPPEITEAPRDTQAVDNQNVTLTCRVLGAPKPNVKWIQNGRELTGGKYDVQRNGDLVIAGVQFNDKGNYTCYAENKLGKTNASAVLDIKSHTYITDGPEDYEVEARTPATFRCNAVADESLHLEIIWLKGDQPIDFESEPRFVKSSDYSLTITKTHELDTGLYTCLARTELDEASAKAQLTVQDIPNPPVILSMKCNTKDATIEWKATGDNRATINYFIIQYNTSFIPEEWKDFRNVPSADSTYNVPLKPWANYTFRVIAVNKIGQSKPSSHSEVCSTEPEVPHKNPENVKGEGDRPDNLVISWTPMPQIEHGGPGFKYRIGWKRAIDGIDYEYKDIYDYKQDRYVVPNQPSYKEYKIVVMAANEIGNANVAPQEVIGYSGESEPEKAPTNFTLLAIQGPTIALLSWDPVPIESVRGHFKGYKIKTWSETSLIAKEIQVQGGNSKALVSNFDPYTQNYAQVYVFNEKYNGPPSLTLKFDTPEGKPGEMQDLEAYPLGSTGFMLKWEKPDKPNGILTGYNIYWSKVDPFMKVDEPNPRKPQITDPNLKRAKLGGLAPGTKYRIYIAATTKAGESKRYFIERTTRQQGNHKPSKPTFEWYIVKPGPPSSIRVHWLPAEDGRGGTHFFVKYRKQGESSWEHSRHEKNEDWIVVSGLEDSTTYEFMVTSVDGPSSQFYTDSDVQEVNTYDIEGPIIKAKENVATAGWFIGMMLAIAFLLLVLIIVCIVKRNRGGKYAVHEREQANGRHDYPDEGGFHEYSQPLDNKSHGRASMSSDHKQGPESDTDSMAEYGDGDTGRFTEDGSFIGQYVPSNMKQLGMASAAQGSNNNPMGTYV</sequence>
<evidence type="ECO:0000256" key="1">
    <source>
        <dbReference type="ARBA" id="ARBA00004236"/>
    </source>
</evidence>
<keyword evidence="11" id="KW-0325">Glycoprotein</keyword>
<feature type="domain" description="Fibronectin type-III" evidence="17">
    <location>
        <begin position="612"/>
        <end position="708"/>
    </location>
</feature>
<name>A0A9N9TC46_PHYSR</name>
<feature type="domain" description="Ig-like" evidence="16">
    <location>
        <begin position="430"/>
        <end position="514"/>
    </location>
</feature>
<dbReference type="SUPFAM" id="SSF49265">
    <property type="entry name" value="Fibronectin type III"/>
    <property type="match status" value="3"/>
</dbReference>
<protein>
    <recommendedName>
        <fullName evidence="20">Neuroglian</fullName>
    </recommendedName>
</protein>
<evidence type="ECO:0000259" key="16">
    <source>
        <dbReference type="PROSITE" id="PS50835"/>
    </source>
</evidence>
<keyword evidence="6" id="KW-0677">Repeat</keyword>
<evidence type="ECO:0000256" key="14">
    <source>
        <dbReference type="SAM" id="Phobius"/>
    </source>
</evidence>
<dbReference type="PANTHER" id="PTHR44170">
    <property type="entry name" value="PROTEIN SIDEKICK"/>
    <property type="match status" value="1"/>
</dbReference>
<feature type="chain" id="PRO_5040245517" description="Neuroglian" evidence="15">
    <location>
        <begin position="23"/>
        <end position="1258"/>
    </location>
</feature>
<dbReference type="CDD" id="cd00063">
    <property type="entry name" value="FN3"/>
    <property type="match status" value="5"/>
</dbReference>
<dbReference type="FunFam" id="2.60.40.10:FF:000035">
    <property type="entry name" value="Contactin 1"/>
    <property type="match status" value="1"/>
</dbReference>
<accession>A0A9N9TC46</accession>
<dbReference type="Proteomes" id="UP001153712">
    <property type="component" value="Chromosome 10"/>
</dbReference>
<dbReference type="GO" id="GO:0005886">
    <property type="term" value="C:plasma membrane"/>
    <property type="evidence" value="ECO:0007669"/>
    <property type="project" value="UniProtKB-SubCell"/>
</dbReference>
<dbReference type="InterPro" id="IPR003598">
    <property type="entry name" value="Ig_sub2"/>
</dbReference>
<evidence type="ECO:0000256" key="15">
    <source>
        <dbReference type="SAM" id="SignalP"/>
    </source>
</evidence>
<evidence type="ECO:0000313" key="19">
    <source>
        <dbReference type="Proteomes" id="UP001153712"/>
    </source>
</evidence>
<feature type="region of interest" description="Disordered" evidence="13">
    <location>
        <begin position="1169"/>
        <end position="1217"/>
    </location>
</feature>
<evidence type="ECO:0000256" key="3">
    <source>
        <dbReference type="ARBA" id="ARBA00022475"/>
    </source>
</evidence>
<dbReference type="AlphaFoldDB" id="A0A9N9TC46"/>
<feature type="domain" description="Fibronectin type-III" evidence="17">
    <location>
        <begin position="815"/>
        <end position="910"/>
    </location>
</feature>
<reference evidence="18" key="1">
    <citation type="submission" date="2022-01" db="EMBL/GenBank/DDBJ databases">
        <authorList>
            <person name="King R."/>
        </authorList>
    </citation>
    <scope>NUCLEOTIDE SEQUENCE</scope>
</reference>
<dbReference type="FunFam" id="2.60.40.10:FF:001718">
    <property type="entry name" value="Neuroglian, isoform D"/>
    <property type="match status" value="1"/>
</dbReference>
<dbReference type="FunFam" id="2.60.40.10:FF:001928">
    <property type="entry name" value="neuroglian isoform X2"/>
    <property type="match status" value="1"/>
</dbReference>
<dbReference type="InterPro" id="IPR013783">
    <property type="entry name" value="Ig-like_fold"/>
</dbReference>
<evidence type="ECO:0000259" key="17">
    <source>
        <dbReference type="PROSITE" id="PS50853"/>
    </source>
</evidence>
<dbReference type="OrthoDB" id="6244967at2759"/>
<dbReference type="InterPro" id="IPR036116">
    <property type="entry name" value="FN3_sf"/>
</dbReference>
<dbReference type="GO" id="GO:0007411">
    <property type="term" value="P:axon guidance"/>
    <property type="evidence" value="ECO:0007669"/>
    <property type="project" value="TreeGrafter"/>
</dbReference>
<keyword evidence="7" id="KW-0130">Cell adhesion</keyword>
<keyword evidence="12" id="KW-0393">Immunoglobulin domain</keyword>
<feature type="domain" description="Ig-like" evidence="16">
    <location>
        <begin position="244"/>
        <end position="330"/>
    </location>
</feature>
<dbReference type="PROSITE" id="PS50853">
    <property type="entry name" value="FN3"/>
    <property type="match status" value="5"/>
</dbReference>
<dbReference type="PROSITE" id="PS50835">
    <property type="entry name" value="IG_LIKE"/>
    <property type="match status" value="5"/>
</dbReference>
<evidence type="ECO:0000256" key="2">
    <source>
        <dbReference type="ARBA" id="ARBA00004479"/>
    </source>
</evidence>
<keyword evidence="3" id="KW-1003">Cell membrane</keyword>
<feature type="domain" description="Fibronectin type-III" evidence="17">
    <location>
        <begin position="1016"/>
        <end position="1114"/>
    </location>
</feature>